<name>A0AAV2DCU8_9ROSI</name>
<dbReference type="Proteomes" id="UP001497516">
    <property type="component" value="Chromosome 2"/>
</dbReference>
<dbReference type="GO" id="GO:0031072">
    <property type="term" value="F:heat shock protein binding"/>
    <property type="evidence" value="ECO:0007669"/>
    <property type="project" value="TreeGrafter"/>
</dbReference>
<dbReference type="PROSITE" id="PS50076">
    <property type="entry name" value="DNAJ_2"/>
    <property type="match status" value="1"/>
</dbReference>
<keyword evidence="4" id="KW-1185">Reference proteome</keyword>
<gene>
    <name evidence="3" type="ORF">LTRI10_LOCUS13750</name>
</gene>
<dbReference type="EMBL" id="OZ034815">
    <property type="protein sequence ID" value="CAL1371699.1"/>
    <property type="molecule type" value="Genomic_DNA"/>
</dbReference>
<proteinExistence type="predicted"/>
<dbReference type="PANTHER" id="PTHR44144">
    <property type="entry name" value="DNAJ HOMOLOG SUBFAMILY C MEMBER 9"/>
    <property type="match status" value="1"/>
</dbReference>
<organism evidence="3 4">
    <name type="scientific">Linum trigynum</name>
    <dbReference type="NCBI Taxonomy" id="586398"/>
    <lineage>
        <taxon>Eukaryota</taxon>
        <taxon>Viridiplantae</taxon>
        <taxon>Streptophyta</taxon>
        <taxon>Embryophyta</taxon>
        <taxon>Tracheophyta</taxon>
        <taxon>Spermatophyta</taxon>
        <taxon>Magnoliopsida</taxon>
        <taxon>eudicotyledons</taxon>
        <taxon>Gunneridae</taxon>
        <taxon>Pentapetalae</taxon>
        <taxon>rosids</taxon>
        <taxon>fabids</taxon>
        <taxon>Malpighiales</taxon>
        <taxon>Linaceae</taxon>
        <taxon>Linum</taxon>
    </lineage>
</organism>
<dbReference type="PRINTS" id="PR00625">
    <property type="entry name" value="JDOMAIN"/>
</dbReference>
<protein>
    <recommendedName>
        <fullName evidence="2">J domain-containing protein</fullName>
    </recommendedName>
</protein>
<dbReference type="SUPFAM" id="SSF46565">
    <property type="entry name" value="Chaperone J-domain"/>
    <property type="match status" value="1"/>
</dbReference>
<feature type="domain" description="J" evidence="2">
    <location>
        <begin position="14"/>
        <end position="84"/>
    </location>
</feature>
<accession>A0AAV2DCU8</accession>
<dbReference type="InterPro" id="IPR052594">
    <property type="entry name" value="J_domain-containing_protein"/>
</dbReference>
<dbReference type="GO" id="GO:0005634">
    <property type="term" value="C:nucleus"/>
    <property type="evidence" value="ECO:0007669"/>
    <property type="project" value="TreeGrafter"/>
</dbReference>
<sequence>MAMIRCESSAQSGTHYEILSVKEGATYDELRSGYRSAILSSHPDKSQQNTPDYSATANRKFLRFQRAWEILSDSRSRAAYDKRAPGVETAAGRQRFGRHRFE</sequence>
<reference evidence="3 4" key="1">
    <citation type="submission" date="2024-04" db="EMBL/GenBank/DDBJ databases">
        <authorList>
            <person name="Fracassetti M."/>
        </authorList>
    </citation>
    <scope>NUCLEOTIDE SEQUENCE [LARGE SCALE GENOMIC DNA]</scope>
</reference>
<dbReference type="GO" id="GO:0005737">
    <property type="term" value="C:cytoplasm"/>
    <property type="evidence" value="ECO:0007669"/>
    <property type="project" value="TreeGrafter"/>
</dbReference>
<evidence type="ECO:0000313" key="3">
    <source>
        <dbReference type="EMBL" id="CAL1371699.1"/>
    </source>
</evidence>
<evidence type="ECO:0000313" key="4">
    <source>
        <dbReference type="Proteomes" id="UP001497516"/>
    </source>
</evidence>
<dbReference type="CDD" id="cd06257">
    <property type="entry name" value="DnaJ"/>
    <property type="match status" value="1"/>
</dbReference>
<dbReference type="SMART" id="SM00271">
    <property type="entry name" value="DnaJ"/>
    <property type="match status" value="1"/>
</dbReference>
<dbReference type="Gene3D" id="1.10.287.110">
    <property type="entry name" value="DnaJ domain"/>
    <property type="match status" value="1"/>
</dbReference>
<dbReference type="InterPro" id="IPR001623">
    <property type="entry name" value="DnaJ_domain"/>
</dbReference>
<dbReference type="InterPro" id="IPR036869">
    <property type="entry name" value="J_dom_sf"/>
</dbReference>
<dbReference type="Pfam" id="PF00226">
    <property type="entry name" value="DnaJ"/>
    <property type="match status" value="1"/>
</dbReference>
<dbReference type="PANTHER" id="PTHR44144:SF1">
    <property type="entry name" value="DNAJ HOMOLOG SUBFAMILY C MEMBER 9"/>
    <property type="match status" value="1"/>
</dbReference>
<dbReference type="AlphaFoldDB" id="A0AAV2DCU8"/>
<evidence type="ECO:0000256" key="1">
    <source>
        <dbReference type="SAM" id="MobiDB-lite"/>
    </source>
</evidence>
<feature type="region of interest" description="Disordered" evidence="1">
    <location>
        <begin position="79"/>
        <end position="102"/>
    </location>
</feature>
<evidence type="ECO:0000259" key="2">
    <source>
        <dbReference type="PROSITE" id="PS50076"/>
    </source>
</evidence>